<dbReference type="InterPro" id="IPR016181">
    <property type="entry name" value="Acyl_CoA_acyltransferase"/>
</dbReference>
<evidence type="ECO:0000256" key="1">
    <source>
        <dbReference type="ARBA" id="ARBA00022679"/>
    </source>
</evidence>
<dbReference type="PANTHER" id="PTHR43877">
    <property type="entry name" value="AMINOALKYLPHOSPHONATE N-ACETYLTRANSFERASE-RELATED-RELATED"/>
    <property type="match status" value="1"/>
</dbReference>
<protein>
    <recommendedName>
        <fullName evidence="3">N-acetyltransferase domain-containing protein</fullName>
    </recommendedName>
</protein>
<evidence type="ECO:0000259" key="3">
    <source>
        <dbReference type="PROSITE" id="PS51186"/>
    </source>
</evidence>
<dbReference type="Pfam" id="PF00583">
    <property type="entry name" value="Acetyltransf_1"/>
    <property type="match status" value="1"/>
</dbReference>
<dbReference type="SUPFAM" id="SSF55729">
    <property type="entry name" value="Acyl-CoA N-acyltransferases (Nat)"/>
    <property type="match status" value="1"/>
</dbReference>
<proteinExistence type="predicted"/>
<evidence type="ECO:0000256" key="2">
    <source>
        <dbReference type="ARBA" id="ARBA00023315"/>
    </source>
</evidence>
<name>A0A2N3G7C5_9ACTN</name>
<dbReference type="AlphaFoldDB" id="A0A2N3G7C5"/>
<keyword evidence="1" id="KW-0808">Transferase</keyword>
<dbReference type="PROSITE" id="PS51186">
    <property type="entry name" value="GNAT"/>
    <property type="match status" value="1"/>
</dbReference>
<dbReference type="InterPro" id="IPR050832">
    <property type="entry name" value="Bact_Acetyltransf"/>
</dbReference>
<reference evidence="4 5" key="1">
    <citation type="journal article" date="2017" name="ISME J.">
        <title>Potential for microbial H2 and metal transformations associated with novel bacteria and archaea in deep terrestrial subsurface sediments.</title>
        <authorList>
            <person name="Hernsdorf A.W."/>
            <person name="Amano Y."/>
            <person name="Miyakawa K."/>
            <person name="Ise K."/>
            <person name="Suzuki Y."/>
            <person name="Anantharaman K."/>
            <person name="Probst A."/>
            <person name="Burstein D."/>
            <person name="Thomas B.C."/>
            <person name="Banfield J.F."/>
        </authorList>
    </citation>
    <scope>NUCLEOTIDE SEQUENCE [LARGE SCALE GENOMIC DNA]</scope>
    <source>
        <strain evidence="4">HGW-Actinobacteria-3</strain>
    </source>
</reference>
<dbReference type="GO" id="GO:0016747">
    <property type="term" value="F:acyltransferase activity, transferring groups other than amino-acyl groups"/>
    <property type="evidence" value="ECO:0007669"/>
    <property type="project" value="InterPro"/>
</dbReference>
<organism evidence="4 5">
    <name type="scientific">Candidatus Anoxymicrobium japonicum</name>
    <dbReference type="NCBI Taxonomy" id="2013648"/>
    <lineage>
        <taxon>Bacteria</taxon>
        <taxon>Bacillati</taxon>
        <taxon>Actinomycetota</taxon>
        <taxon>Candidatus Geothermincolia</taxon>
        <taxon>Candidatus Geothermincolales</taxon>
        <taxon>Candidatus Anoxymicrobiaceae</taxon>
        <taxon>Candidatus Anoxymicrobium</taxon>
    </lineage>
</organism>
<dbReference type="InterPro" id="IPR000182">
    <property type="entry name" value="GNAT_dom"/>
</dbReference>
<gene>
    <name evidence="4" type="ORF">CVT63_02245</name>
</gene>
<dbReference type="Gene3D" id="3.40.630.30">
    <property type="match status" value="1"/>
</dbReference>
<feature type="domain" description="N-acetyltransferase" evidence="3">
    <location>
        <begin position="13"/>
        <end position="148"/>
    </location>
</feature>
<sequence>MIELVRAGVKDHGIVTALILYLARHQELELEADRDKWDRIVAKLLDSDGWLFLLALEDSEPAGLAVANWFLTLDAREHGRLMALVVEEERRRRGIGGRLIKDVLASARRRDCCEFEVCVRPDNEEIAAFYRRFGYTREQRLFTWSWND</sequence>
<evidence type="ECO:0000313" key="4">
    <source>
        <dbReference type="EMBL" id="PKQ28518.1"/>
    </source>
</evidence>
<dbReference type="EMBL" id="PHEX01000013">
    <property type="protein sequence ID" value="PKQ28518.1"/>
    <property type="molecule type" value="Genomic_DNA"/>
</dbReference>
<dbReference type="Proteomes" id="UP000233654">
    <property type="component" value="Unassembled WGS sequence"/>
</dbReference>
<accession>A0A2N3G7C5</accession>
<keyword evidence="2" id="KW-0012">Acyltransferase</keyword>
<evidence type="ECO:0000313" key="5">
    <source>
        <dbReference type="Proteomes" id="UP000233654"/>
    </source>
</evidence>
<comment type="caution">
    <text evidence="4">The sequence shown here is derived from an EMBL/GenBank/DDBJ whole genome shotgun (WGS) entry which is preliminary data.</text>
</comment>